<reference evidence="9" key="1">
    <citation type="journal article" date="2023" name="Commun. Biol.">
        <title>Genome analysis of Parmales, the sister group of diatoms, reveals the evolutionary specialization of diatoms from phago-mixotrophs to photoautotrophs.</title>
        <authorList>
            <person name="Ban H."/>
            <person name="Sato S."/>
            <person name="Yoshikawa S."/>
            <person name="Yamada K."/>
            <person name="Nakamura Y."/>
            <person name="Ichinomiya M."/>
            <person name="Sato N."/>
            <person name="Blanc-Mathieu R."/>
            <person name="Endo H."/>
            <person name="Kuwata A."/>
            <person name="Ogata H."/>
        </authorList>
    </citation>
    <scope>NUCLEOTIDE SEQUENCE [LARGE SCALE GENOMIC DNA]</scope>
    <source>
        <strain evidence="9">NIES 3699</strain>
    </source>
</reference>
<dbReference type="InterPro" id="IPR007194">
    <property type="entry name" value="TRAPP_component"/>
</dbReference>
<dbReference type="Gene3D" id="3.30.1380.20">
    <property type="entry name" value="Trafficking protein particle complex subunit 3"/>
    <property type="match status" value="1"/>
</dbReference>
<dbReference type="CDD" id="cd14943">
    <property type="entry name" value="TRAPPC5_Trs31"/>
    <property type="match status" value="1"/>
</dbReference>
<dbReference type="PIRSF" id="PIRSF017479">
    <property type="entry name" value="TRAPP_I_complex_Trs31"/>
    <property type="match status" value="1"/>
</dbReference>
<keyword evidence="3 7" id="KW-0813">Transport</keyword>
<protein>
    <recommendedName>
        <fullName evidence="7">Trafficking protein particle complex subunit</fullName>
    </recommendedName>
</protein>
<evidence type="ECO:0000313" key="8">
    <source>
        <dbReference type="EMBL" id="GMH85906.1"/>
    </source>
</evidence>
<dbReference type="GO" id="GO:0005783">
    <property type="term" value="C:endoplasmic reticulum"/>
    <property type="evidence" value="ECO:0007669"/>
    <property type="project" value="UniProtKB-SubCell"/>
</dbReference>
<dbReference type="PANTHER" id="PTHR20902:SF0">
    <property type="entry name" value="TRAFFICKING PROTEIN PARTICLE COMPLEX SUBUNIT 5"/>
    <property type="match status" value="1"/>
</dbReference>
<comment type="subcellular location">
    <subcellularLocation>
        <location evidence="1">Endoplasmic reticulum</location>
    </subcellularLocation>
    <subcellularLocation>
        <location evidence="7">Golgi apparatus</location>
        <location evidence="7">cis-Golgi network</location>
    </subcellularLocation>
</comment>
<dbReference type="InterPro" id="IPR016696">
    <property type="entry name" value="TRAPP-I_su5"/>
</dbReference>
<evidence type="ECO:0000256" key="6">
    <source>
        <dbReference type="ARBA" id="ARBA00023034"/>
    </source>
</evidence>
<dbReference type="GO" id="GO:1990071">
    <property type="term" value="C:TRAPPII protein complex"/>
    <property type="evidence" value="ECO:0007669"/>
    <property type="project" value="TreeGrafter"/>
</dbReference>
<accession>A0A9W7BC72</accession>
<dbReference type="GO" id="GO:0006888">
    <property type="term" value="P:endoplasmic reticulum to Golgi vesicle-mediated transport"/>
    <property type="evidence" value="ECO:0007669"/>
    <property type="project" value="TreeGrafter"/>
</dbReference>
<dbReference type="Pfam" id="PF04051">
    <property type="entry name" value="TRAPP"/>
    <property type="match status" value="1"/>
</dbReference>
<organism evidence="8 9">
    <name type="scientific">Triparma verrucosa</name>
    <dbReference type="NCBI Taxonomy" id="1606542"/>
    <lineage>
        <taxon>Eukaryota</taxon>
        <taxon>Sar</taxon>
        <taxon>Stramenopiles</taxon>
        <taxon>Ochrophyta</taxon>
        <taxon>Bolidophyceae</taxon>
        <taxon>Parmales</taxon>
        <taxon>Triparmaceae</taxon>
        <taxon>Triparma</taxon>
    </lineage>
</organism>
<gene>
    <name evidence="8" type="ORF">TrVE_jg3984</name>
</gene>
<comment type="caution">
    <text evidence="8">The sequence shown here is derived from an EMBL/GenBank/DDBJ whole genome shotgun (WGS) entry which is preliminary data.</text>
</comment>
<dbReference type="Proteomes" id="UP001165160">
    <property type="component" value="Unassembled WGS sequence"/>
</dbReference>
<keyword evidence="9" id="KW-1185">Reference proteome</keyword>
<keyword evidence="5 7" id="KW-0931">ER-Golgi transport</keyword>
<dbReference type="InterPro" id="IPR024096">
    <property type="entry name" value="NO_sig/Golgi_transp_ligand-bd"/>
</dbReference>
<evidence type="ECO:0000256" key="2">
    <source>
        <dbReference type="ARBA" id="ARBA00006218"/>
    </source>
</evidence>
<proteinExistence type="inferred from homology"/>
<dbReference type="PANTHER" id="PTHR20902">
    <property type="entry name" value="41-2 PROTEIN ANTIGEN-RELATED"/>
    <property type="match status" value="1"/>
</dbReference>
<evidence type="ECO:0000256" key="5">
    <source>
        <dbReference type="ARBA" id="ARBA00022892"/>
    </source>
</evidence>
<evidence type="ECO:0000256" key="3">
    <source>
        <dbReference type="ARBA" id="ARBA00022448"/>
    </source>
</evidence>
<evidence type="ECO:0000256" key="4">
    <source>
        <dbReference type="ARBA" id="ARBA00022824"/>
    </source>
</evidence>
<evidence type="ECO:0000256" key="7">
    <source>
        <dbReference type="PIRNR" id="PIRNR017479"/>
    </source>
</evidence>
<comment type="subunit">
    <text evidence="7">Part of the multisubunit TRAPP (transport protein particle) complex.</text>
</comment>
<dbReference type="EMBL" id="BRXX01000053">
    <property type="protein sequence ID" value="GMH85906.1"/>
    <property type="molecule type" value="Genomic_DNA"/>
</dbReference>
<keyword evidence="6 7" id="KW-0333">Golgi apparatus</keyword>
<dbReference type="SUPFAM" id="SSF111126">
    <property type="entry name" value="Ligand-binding domain in the NO signalling and Golgi transport"/>
    <property type="match status" value="1"/>
</dbReference>
<keyword evidence="4 7" id="KW-0256">Endoplasmic reticulum</keyword>
<dbReference type="AlphaFoldDB" id="A0A9W7BC72"/>
<sequence>MLQSSSPRTSHPLDLPLPRRPGEVSLSAFTLLFSELVQLHQTSASSVSDFESLLSKSGWEVGSRTYLMSSQVQGGKNREIRVLGVLQFLSSTIWTSLFNKKADSLEKSLNSSSEYMIHDSNPLPTIFCEVPSSLSSFNPASFVSGIVKGALETAGFGCEVTAHRVDEGEGNRTVFLVNFCREVMEREEAFV</sequence>
<comment type="similarity">
    <text evidence="2 7">Belongs to the TRAPP small subunits family. BET3 subfamily.</text>
</comment>
<name>A0A9W7BC72_9STRA</name>
<dbReference type="GO" id="GO:1990070">
    <property type="term" value="C:TRAPPI protein complex"/>
    <property type="evidence" value="ECO:0007669"/>
    <property type="project" value="TreeGrafter"/>
</dbReference>
<evidence type="ECO:0000256" key="1">
    <source>
        <dbReference type="ARBA" id="ARBA00004240"/>
    </source>
</evidence>
<dbReference type="GO" id="GO:1990072">
    <property type="term" value="C:TRAPPIII protein complex"/>
    <property type="evidence" value="ECO:0007669"/>
    <property type="project" value="TreeGrafter"/>
</dbReference>
<evidence type="ECO:0000313" key="9">
    <source>
        <dbReference type="Proteomes" id="UP001165160"/>
    </source>
</evidence>